<accession>A0A6J5QSS9</accession>
<evidence type="ECO:0000259" key="1">
    <source>
        <dbReference type="Pfam" id="PF07484"/>
    </source>
</evidence>
<feature type="domain" description="Phage tail collar" evidence="1">
    <location>
        <begin position="115"/>
        <end position="171"/>
    </location>
</feature>
<gene>
    <name evidence="2" type="ORF">UFOVP1158_38</name>
</gene>
<dbReference type="Gene3D" id="3.90.1340.10">
    <property type="entry name" value="Phage tail collar domain"/>
    <property type="match status" value="1"/>
</dbReference>
<protein>
    <submittedName>
        <fullName evidence="2">MdpB Microcystin-dependent protein</fullName>
    </submittedName>
</protein>
<dbReference type="Pfam" id="PF07484">
    <property type="entry name" value="Collar"/>
    <property type="match status" value="1"/>
</dbReference>
<dbReference type="SUPFAM" id="SSF88874">
    <property type="entry name" value="Receptor-binding domain of short tail fibre protein gp12"/>
    <property type="match status" value="1"/>
</dbReference>
<name>A0A6J5QSS9_9CAUD</name>
<sequence length="317" mass="32588">MAKEIKPLSLPPVQQMPAPPDARIIPLERQTPLTHAQVEQVRFGLGDTGPLAQAMLNANVPAVMKQLTIGAVSCLSTRKPADPVVGQMIFETDTQQVKFWNGTLWVTPANSTPTGSLNPFAGPVEPTGWLLCDGRSLLRANYPALFAVIKTNYGSVDATHFNIPDMQGNVPVGVKSTQTSNPDISALAKAAGTYTKTLAIADLPSHDHSMTHTHGTAGVANGSLVSADHLHATVGNVAGGFKAVNTATLGGSGLLLAQTGSTSATRDAGYTTGAADRTLTVSGVTAGSNSANTGSTGGATAVSLVQPSLALNYIIKT</sequence>
<proteinExistence type="predicted"/>
<organism evidence="2">
    <name type="scientific">uncultured Caudovirales phage</name>
    <dbReference type="NCBI Taxonomy" id="2100421"/>
    <lineage>
        <taxon>Viruses</taxon>
        <taxon>Duplodnaviria</taxon>
        <taxon>Heunggongvirae</taxon>
        <taxon>Uroviricota</taxon>
        <taxon>Caudoviricetes</taxon>
        <taxon>Peduoviridae</taxon>
        <taxon>Maltschvirus</taxon>
        <taxon>Maltschvirus maltsch</taxon>
    </lineage>
</organism>
<dbReference type="InterPro" id="IPR037053">
    <property type="entry name" value="Phage_tail_collar_dom_sf"/>
</dbReference>
<dbReference type="EMBL" id="LR797105">
    <property type="protein sequence ID" value="CAB4187640.1"/>
    <property type="molecule type" value="Genomic_DNA"/>
</dbReference>
<evidence type="ECO:0000313" key="2">
    <source>
        <dbReference type="EMBL" id="CAB4187640.1"/>
    </source>
</evidence>
<reference evidence="2" key="1">
    <citation type="submission" date="2020-05" db="EMBL/GenBank/DDBJ databases">
        <authorList>
            <person name="Chiriac C."/>
            <person name="Salcher M."/>
            <person name="Ghai R."/>
            <person name="Kavagutti S V."/>
        </authorList>
    </citation>
    <scope>NUCLEOTIDE SEQUENCE</scope>
</reference>
<dbReference type="InterPro" id="IPR011083">
    <property type="entry name" value="Phage_tail_collar_dom"/>
</dbReference>